<reference evidence="12 13" key="1">
    <citation type="journal article" date="2019" name="Nat. Microbiol.">
        <title>Wide diversity of methane and short-chain alkane metabolisms in uncultured archaea.</title>
        <authorList>
            <person name="Borrel G."/>
            <person name="Adam P.S."/>
            <person name="McKay L.J."/>
            <person name="Chen L.X."/>
            <person name="Sierra-Garcia I.N."/>
            <person name="Sieber C.M."/>
            <person name="Letourneur Q."/>
            <person name="Ghozlane A."/>
            <person name="Andersen G.L."/>
            <person name="Li W.J."/>
            <person name="Hallam S.J."/>
            <person name="Muyzer G."/>
            <person name="de Oliveira V.M."/>
            <person name="Inskeep W.P."/>
            <person name="Banfield J.F."/>
            <person name="Gribaldo S."/>
        </authorList>
    </citation>
    <scope>NUCLEOTIDE SEQUENCE [LARGE SCALE GENOMIC DNA]</scope>
    <source>
        <strain evidence="12">NM1b</strain>
    </source>
</reference>
<dbReference type="InterPro" id="IPR049943">
    <property type="entry name" value="Ser_HO-MeTrfase-like"/>
</dbReference>
<organism evidence="12 13">
    <name type="scientific">Candidatus Methanolliviera hydrocarbonicum</name>
    <dbReference type="NCBI Taxonomy" id="2491085"/>
    <lineage>
        <taxon>Archaea</taxon>
        <taxon>Methanobacteriati</taxon>
        <taxon>Methanobacteriota</taxon>
        <taxon>Candidatus Methanoliparia</taxon>
        <taxon>Candidatus Methanoliparales</taxon>
        <taxon>Candidatus Methanollivieraceae</taxon>
        <taxon>Candidatus Methanolliviera</taxon>
    </lineage>
</organism>
<dbReference type="InterPro" id="IPR001085">
    <property type="entry name" value="Ser_HO-MeTrfase"/>
</dbReference>
<evidence type="ECO:0000256" key="8">
    <source>
        <dbReference type="ARBA" id="ARBA00022898"/>
    </source>
</evidence>
<comment type="caution">
    <text evidence="12">The sequence shown here is derived from an EMBL/GenBank/DDBJ whole genome shotgun (WGS) entry which is preliminary data.</text>
</comment>
<evidence type="ECO:0000256" key="5">
    <source>
        <dbReference type="ARBA" id="ARBA00022563"/>
    </source>
</evidence>
<evidence type="ECO:0000256" key="1">
    <source>
        <dbReference type="ARBA" id="ARBA00001933"/>
    </source>
</evidence>
<sequence length="436" mass="48418">MNADVVHILNAVRSHQSYRRDAIPLIASENVMSPLARNLLSSDLSHRYAEGKVGQRFYRGCKYIDEIEAKTIELAKDLFKAEHVNVQPISGVNANMATFFAFSKPGDKIISLKVSDGGHISHVKYSSAGLRGLKVYHHPFDAEKMNIDEEMMVEEILEVKPKIVLFGASLFLFPHPVKEAVDAAREIGAKIVYDGAHVLGLIAGGKFQDPLREGADVLTASTHKTFPGPQGGVIFCKKELAREIDLAVFPGTVSNHHLHHLAAFGITLAEMKEFGQEYAEQVIKNAKHLAKVLYKMGFNALCKRYDFTESHQIVIDVADLGGGREVAVRLEDAGIILNGNLLPLDSDMDAAKPSGIRIGTQELTRIGMGEEEMKEIAEFLERVLLKEEPPERVNKDVVEMKKRYQHVHYCFDTGRAYDFSCNISNLLSKGAFIDCE</sequence>
<proteinExistence type="inferred from homology"/>
<dbReference type="CDD" id="cd00378">
    <property type="entry name" value="SHMT"/>
    <property type="match status" value="1"/>
</dbReference>
<dbReference type="InterPro" id="IPR039429">
    <property type="entry name" value="SHMT-like_dom"/>
</dbReference>
<dbReference type="Gene3D" id="3.40.640.10">
    <property type="entry name" value="Type I PLP-dependent aspartate aminotransferase-like (Major domain)"/>
    <property type="match status" value="1"/>
</dbReference>
<dbReference type="EC" id="2.1.2.-" evidence="9"/>
<feature type="modified residue" description="N6-(pyridoxal phosphate)lysine" evidence="9 10">
    <location>
        <position position="224"/>
    </location>
</feature>
<feature type="site" description="Plays an important role in substrate specificity" evidence="9">
    <location>
        <position position="223"/>
    </location>
</feature>
<dbReference type="InterPro" id="IPR015421">
    <property type="entry name" value="PyrdxlP-dep_Trfase_major"/>
</dbReference>
<dbReference type="UniPathway" id="UPA00288">
    <property type="reaction ID" value="UER01023"/>
</dbReference>
<keyword evidence="8 9" id="KW-0663">Pyridoxal phosphate</keyword>
<evidence type="ECO:0000256" key="9">
    <source>
        <dbReference type="HAMAP-Rule" id="MF_00051"/>
    </source>
</evidence>
<dbReference type="NCBIfam" id="NF000586">
    <property type="entry name" value="PRK00011.1"/>
    <property type="match status" value="1"/>
</dbReference>
<evidence type="ECO:0000256" key="2">
    <source>
        <dbReference type="ARBA" id="ARBA00006376"/>
    </source>
</evidence>
<comment type="subcellular location">
    <subcellularLocation>
        <location evidence="9">Cytoplasm</location>
    </subcellularLocation>
</comment>
<dbReference type="PANTHER" id="PTHR11680:SF35">
    <property type="entry name" value="SERINE HYDROXYMETHYLTRANSFERASE 1"/>
    <property type="match status" value="1"/>
</dbReference>
<dbReference type="GO" id="GO:0032259">
    <property type="term" value="P:methylation"/>
    <property type="evidence" value="ECO:0007669"/>
    <property type="project" value="UniProtKB-KW"/>
</dbReference>
<keyword evidence="12" id="KW-0489">Methyltransferase</keyword>
<keyword evidence="5 9" id="KW-0554">One-carbon metabolism</keyword>
<evidence type="ECO:0000313" key="13">
    <source>
        <dbReference type="Proteomes" id="UP000320766"/>
    </source>
</evidence>
<dbReference type="AlphaFoldDB" id="A0A520KXU6"/>
<dbReference type="PROSITE" id="PS00096">
    <property type="entry name" value="SHMT"/>
    <property type="match status" value="1"/>
</dbReference>
<comment type="caution">
    <text evidence="9">Lacks conserved residue(s) required for the propagation of feature annotation.</text>
</comment>
<evidence type="ECO:0000256" key="7">
    <source>
        <dbReference type="ARBA" id="ARBA00022679"/>
    </source>
</evidence>
<evidence type="ECO:0000259" key="11">
    <source>
        <dbReference type="Pfam" id="PF00464"/>
    </source>
</evidence>
<protein>
    <recommendedName>
        <fullName evidence="9">Serine hydroxymethyltransferase</fullName>
        <shortName evidence="9">SHMT</shortName>
        <shortName evidence="9">Serine methylase</shortName>
        <ecNumber evidence="9">2.1.2.-</ecNumber>
    </recommendedName>
</protein>
<dbReference type="Gene3D" id="3.90.1150.10">
    <property type="entry name" value="Aspartate Aminotransferase, domain 1"/>
    <property type="match status" value="1"/>
</dbReference>
<dbReference type="EMBL" id="RXIL01000076">
    <property type="protein sequence ID" value="RZN69485.1"/>
    <property type="molecule type" value="Genomic_DNA"/>
</dbReference>
<dbReference type="GO" id="GO:0005737">
    <property type="term" value="C:cytoplasm"/>
    <property type="evidence" value="ECO:0007669"/>
    <property type="project" value="UniProtKB-SubCell"/>
</dbReference>
<dbReference type="GO" id="GO:0019264">
    <property type="term" value="P:glycine biosynthetic process from serine"/>
    <property type="evidence" value="ECO:0007669"/>
    <property type="project" value="UniProtKB-UniRule"/>
</dbReference>
<evidence type="ECO:0000313" key="12">
    <source>
        <dbReference type="EMBL" id="RZN69485.1"/>
    </source>
</evidence>
<evidence type="ECO:0000256" key="6">
    <source>
        <dbReference type="ARBA" id="ARBA00022605"/>
    </source>
</evidence>
<dbReference type="PANTHER" id="PTHR11680">
    <property type="entry name" value="SERINE HYDROXYMETHYLTRANSFERASE"/>
    <property type="match status" value="1"/>
</dbReference>
<evidence type="ECO:0000256" key="10">
    <source>
        <dbReference type="PIRSR" id="PIRSR000412-50"/>
    </source>
</evidence>
<dbReference type="GO" id="GO:0035999">
    <property type="term" value="P:tetrahydrofolate interconversion"/>
    <property type="evidence" value="ECO:0007669"/>
    <property type="project" value="InterPro"/>
</dbReference>
<gene>
    <name evidence="9" type="primary">glyA</name>
    <name evidence="12" type="ORF">EF807_04460</name>
</gene>
<comment type="similarity">
    <text evidence="2 9">Belongs to the SHMT family.</text>
</comment>
<feature type="domain" description="Serine hydroxymethyltransferase-like" evidence="11">
    <location>
        <begin position="7"/>
        <end position="379"/>
    </location>
</feature>
<dbReference type="InterPro" id="IPR019798">
    <property type="entry name" value="Ser_HO-MeTrfase_PLP_BS"/>
</dbReference>
<comment type="pathway">
    <text evidence="9">Amino-acid biosynthesis; glycine biosynthesis; glycine from L-serine: step 1/1.</text>
</comment>
<evidence type="ECO:0000256" key="3">
    <source>
        <dbReference type="ARBA" id="ARBA00011738"/>
    </source>
</evidence>
<name>A0A520KXU6_9EURY</name>
<dbReference type="PIRSF" id="PIRSF000412">
    <property type="entry name" value="SHMT"/>
    <property type="match status" value="1"/>
</dbReference>
<comment type="function">
    <text evidence="9">Catalyzes the reversible interconversion of serine and glycine with a modified folate serving as the one-carbon carrier. Also exhibits a pteridine-independent aldolase activity toward beta-hydroxyamino acids, producing glycine and aldehydes, via a retro-aldol mechanism.</text>
</comment>
<dbReference type="InterPro" id="IPR015422">
    <property type="entry name" value="PyrdxlP-dep_Trfase_small"/>
</dbReference>
<keyword evidence="7 9" id="KW-0808">Transferase</keyword>
<dbReference type="GO" id="GO:0030170">
    <property type="term" value="F:pyridoxal phosphate binding"/>
    <property type="evidence" value="ECO:0007669"/>
    <property type="project" value="UniProtKB-UniRule"/>
</dbReference>
<comment type="subunit">
    <text evidence="3 9">Homodimer.</text>
</comment>
<evidence type="ECO:0000256" key="4">
    <source>
        <dbReference type="ARBA" id="ARBA00022490"/>
    </source>
</evidence>
<comment type="cofactor">
    <cofactor evidence="1 9 10">
        <name>pyridoxal 5'-phosphate</name>
        <dbReference type="ChEBI" id="CHEBI:597326"/>
    </cofactor>
</comment>
<dbReference type="HAMAP" id="MF_00051">
    <property type="entry name" value="SHMT"/>
    <property type="match status" value="1"/>
</dbReference>
<dbReference type="FunFam" id="3.40.640.10:FF:000101">
    <property type="entry name" value="Serine hydroxymethyltransferase"/>
    <property type="match status" value="1"/>
</dbReference>
<feature type="binding site" evidence="9">
    <location>
        <begin position="118"/>
        <end position="120"/>
    </location>
    <ligand>
        <name>(6S)-5,6,7,8-tetrahydrofolate</name>
        <dbReference type="ChEBI" id="CHEBI:57453"/>
    </ligand>
</feature>
<dbReference type="SUPFAM" id="SSF53383">
    <property type="entry name" value="PLP-dependent transferases"/>
    <property type="match status" value="1"/>
</dbReference>
<dbReference type="InterPro" id="IPR015424">
    <property type="entry name" value="PyrdxlP-dep_Trfase"/>
</dbReference>
<keyword evidence="6 9" id="KW-0028">Amino-acid biosynthesis</keyword>
<dbReference type="Proteomes" id="UP000320766">
    <property type="component" value="Unassembled WGS sequence"/>
</dbReference>
<dbReference type="GO" id="GO:0004372">
    <property type="term" value="F:glycine hydroxymethyltransferase activity"/>
    <property type="evidence" value="ECO:0007669"/>
    <property type="project" value="UniProtKB-UniRule"/>
</dbReference>
<dbReference type="Pfam" id="PF00464">
    <property type="entry name" value="SHMT"/>
    <property type="match status" value="1"/>
</dbReference>
<accession>A0A520KXU6</accession>
<dbReference type="GO" id="GO:0008168">
    <property type="term" value="F:methyltransferase activity"/>
    <property type="evidence" value="ECO:0007669"/>
    <property type="project" value="UniProtKB-KW"/>
</dbReference>
<keyword evidence="4 9" id="KW-0963">Cytoplasm</keyword>